<dbReference type="Proteomes" id="UP000014480">
    <property type="component" value="Unassembled WGS sequence"/>
</dbReference>
<comment type="caution">
    <text evidence="1">The sequence shown here is derived from an EMBL/GenBank/DDBJ whole genome shotgun (WGS) entry which is preliminary data.</text>
</comment>
<name>A0A484FLJ1_COLOR</name>
<dbReference type="EMBL" id="AMCV02000023">
    <property type="protein sequence ID" value="TDZ18561.1"/>
    <property type="molecule type" value="Genomic_DNA"/>
</dbReference>
<organism evidence="1 2">
    <name type="scientific">Colletotrichum orbiculare (strain 104-T / ATCC 96160 / CBS 514.97 / LARS 414 / MAFF 240422)</name>
    <name type="common">Cucumber anthracnose fungus</name>
    <name type="synonym">Colletotrichum lagenarium</name>
    <dbReference type="NCBI Taxonomy" id="1213857"/>
    <lineage>
        <taxon>Eukaryota</taxon>
        <taxon>Fungi</taxon>
        <taxon>Dikarya</taxon>
        <taxon>Ascomycota</taxon>
        <taxon>Pezizomycotina</taxon>
        <taxon>Sordariomycetes</taxon>
        <taxon>Hypocreomycetidae</taxon>
        <taxon>Glomerellales</taxon>
        <taxon>Glomerellaceae</taxon>
        <taxon>Colletotrichum</taxon>
        <taxon>Colletotrichum orbiculare species complex</taxon>
    </lineage>
</organism>
<evidence type="ECO:0000313" key="2">
    <source>
        <dbReference type="Proteomes" id="UP000014480"/>
    </source>
</evidence>
<reference evidence="2" key="1">
    <citation type="journal article" date="2013" name="New Phytol.">
        <title>Comparative genomic and transcriptomic analyses reveal the hemibiotrophic stage shift of Colletotrichum fungi.</title>
        <authorList>
            <person name="Gan P."/>
            <person name="Ikeda K."/>
            <person name="Irieda H."/>
            <person name="Narusaka M."/>
            <person name="O'Connell R.J."/>
            <person name="Narusaka Y."/>
            <person name="Takano Y."/>
            <person name="Kubo Y."/>
            <person name="Shirasu K."/>
        </authorList>
    </citation>
    <scope>NUCLEOTIDE SEQUENCE [LARGE SCALE GENOMIC DNA]</scope>
    <source>
        <strain evidence="2">104-T / ATCC 96160 / CBS 514.97 / LARS 414 / MAFF 240422</strain>
    </source>
</reference>
<proteinExistence type="predicted"/>
<dbReference type="OrthoDB" id="10610364at2759"/>
<dbReference type="AlphaFoldDB" id="A0A484FLJ1"/>
<gene>
    <name evidence="1" type="ORF">Cob_v008564</name>
</gene>
<evidence type="ECO:0000313" key="1">
    <source>
        <dbReference type="EMBL" id="TDZ18561.1"/>
    </source>
</evidence>
<protein>
    <submittedName>
        <fullName evidence="1">Uncharacterized protein</fullName>
    </submittedName>
</protein>
<sequence>MAAERCHHLAIGLSVTVPLGKFGPVGKRSTRVRAVRCKCQKKRTSRARQNLTRDSTGALADDPSIISQHPGFRLSLVPFPTCDGHTVLTEPQLNFLGAQQHEATLDKELIMTDPEEPIAIQAHV</sequence>
<keyword evidence="2" id="KW-1185">Reference proteome</keyword>
<reference evidence="2" key="2">
    <citation type="journal article" date="2019" name="Mol. Plant Microbe Interact.">
        <title>Genome sequence resources for four phytopathogenic fungi from the Colletotrichum orbiculare species complex.</title>
        <authorList>
            <person name="Gan P."/>
            <person name="Tsushima A."/>
            <person name="Narusaka M."/>
            <person name="Narusaka Y."/>
            <person name="Takano Y."/>
            <person name="Kubo Y."/>
            <person name="Shirasu K."/>
        </authorList>
    </citation>
    <scope>GENOME REANNOTATION</scope>
    <source>
        <strain evidence="2">104-T / ATCC 96160 / CBS 514.97 / LARS 414 / MAFF 240422</strain>
    </source>
</reference>
<accession>A0A484FLJ1</accession>